<evidence type="ECO:0000256" key="1">
    <source>
        <dbReference type="SAM" id="MobiDB-lite"/>
    </source>
</evidence>
<dbReference type="RefSeq" id="WP_022833347.1">
    <property type="nucleotide sequence ID" value="NZ_QGHA01000012.1"/>
</dbReference>
<accession>A0A316H036</accession>
<evidence type="ECO:0000313" key="2">
    <source>
        <dbReference type="EMBL" id="PWK72477.1"/>
    </source>
</evidence>
<protein>
    <submittedName>
        <fullName evidence="2">Uncharacterized protein</fullName>
    </submittedName>
</protein>
<organism evidence="2 3">
    <name type="scientific">Mucilaginibacter oryzae</name>
    <dbReference type="NCBI Taxonomy" id="468058"/>
    <lineage>
        <taxon>Bacteria</taxon>
        <taxon>Pseudomonadati</taxon>
        <taxon>Bacteroidota</taxon>
        <taxon>Sphingobacteriia</taxon>
        <taxon>Sphingobacteriales</taxon>
        <taxon>Sphingobacteriaceae</taxon>
        <taxon>Mucilaginibacter</taxon>
    </lineage>
</organism>
<name>A0A316H036_9SPHI</name>
<comment type="caution">
    <text evidence="2">The sequence shown here is derived from an EMBL/GenBank/DDBJ whole genome shotgun (WGS) entry which is preliminary data.</text>
</comment>
<evidence type="ECO:0000313" key="3">
    <source>
        <dbReference type="Proteomes" id="UP000245678"/>
    </source>
</evidence>
<feature type="compositionally biased region" description="Polar residues" evidence="1">
    <location>
        <begin position="7"/>
        <end position="27"/>
    </location>
</feature>
<reference evidence="2 3" key="1">
    <citation type="submission" date="2018-05" db="EMBL/GenBank/DDBJ databases">
        <title>Genomic Encyclopedia of Archaeal and Bacterial Type Strains, Phase II (KMG-II): from individual species to whole genera.</title>
        <authorList>
            <person name="Goeker M."/>
        </authorList>
    </citation>
    <scope>NUCLEOTIDE SEQUENCE [LARGE SCALE GENOMIC DNA]</scope>
    <source>
        <strain evidence="2 3">DSM 19975</strain>
    </source>
</reference>
<proteinExistence type="predicted"/>
<gene>
    <name evidence="2" type="ORF">LX99_04334</name>
</gene>
<dbReference type="Proteomes" id="UP000245678">
    <property type="component" value="Unassembled WGS sequence"/>
</dbReference>
<sequence>MKKPATIVSQPDKTETTPATPVNNRPGNQKMYRDHSHCDHSHGRVNKFAIGSNRGPCFF</sequence>
<keyword evidence="3" id="KW-1185">Reference proteome</keyword>
<dbReference type="AlphaFoldDB" id="A0A316H036"/>
<dbReference type="EMBL" id="QGHA01000012">
    <property type="protein sequence ID" value="PWK72477.1"/>
    <property type="molecule type" value="Genomic_DNA"/>
</dbReference>
<feature type="region of interest" description="Disordered" evidence="1">
    <location>
        <begin position="1"/>
        <end position="29"/>
    </location>
</feature>